<feature type="non-terminal residue" evidence="3">
    <location>
        <position position="1"/>
    </location>
</feature>
<dbReference type="GO" id="GO:0042026">
    <property type="term" value="P:protein refolding"/>
    <property type="evidence" value="ECO:0007669"/>
    <property type="project" value="InterPro"/>
</dbReference>
<evidence type="ECO:0000256" key="1">
    <source>
        <dbReference type="ARBA" id="ARBA00006607"/>
    </source>
</evidence>
<keyword evidence="2" id="KW-0143">Chaperone</keyword>
<name>A0A699TAT7_TANCI</name>
<reference evidence="3" key="1">
    <citation type="journal article" date="2019" name="Sci. Rep.">
        <title>Draft genome of Tanacetum cinerariifolium, the natural source of mosquito coil.</title>
        <authorList>
            <person name="Yamashiro T."/>
            <person name="Shiraishi A."/>
            <person name="Satake H."/>
            <person name="Nakayama K."/>
        </authorList>
    </citation>
    <scope>NUCLEOTIDE SEQUENCE</scope>
</reference>
<gene>
    <name evidence="3" type="ORF">Tci_878497</name>
</gene>
<dbReference type="InterPro" id="IPR002423">
    <property type="entry name" value="Cpn60/GroEL/TCP-1"/>
</dbReference>
<feature type="non-terminal residue" evidence="3">
    <location>
        <position position="185"/>
    </location>
</feature>
<dbReference type="SUPFAM" id="SSF52029">
    <property type="entry name" value="GroEL apical domain-like"/>
    <property type="match status" value="1"/>
</dbReference>
<dbReference type="Pfam" id="PF00118">
    <property type="entry name" value="Cpn60_TCP1"/>
    <property type="match status" value="1"/>
</dbReference>
<dbReference type="InterPro" id="IPR001844">
    <property type="entry name" value="Cpn60/GroEL"/>
</dbReference>
<proteinExistence type="inferred from homology"/>
<dbReference type="InterPro" id="IPR027410">
    <property type="entry name" value="TCP-1-like_intermed_sf"/>
</dbReference>
<organism evidence="3">
    <name type="scientific">Tanacetum cinerariifolium</name>
    <name type="common">Dalmatian daisy</name>
    <name type="synonym">Chrysanthemum cinerariifolium</name>
    <dbReference type="NCBI Taxonomy" id="118510"/>
    <lineage>
        <taxon>Eukaryota</taxon>
        <taxon>Viridiplantae</taxon>
        <taxon>Streptophyta</taxon>
        <taxon>Embryophyta</taxon>
        <taxon>Tracheophyta</taxon>
        <taxon>Spermatophyta</taxon>
        <taxon>Magnoliopsida</taxon>
        <taxon>eudicotyledons</taxon>
        <taxon>Gunneridae</taxon>
        <taxon>Pentapetalae</taxon>
        <taxon>asterids</taxon>
        <taxon>campanulids</taxon>
        <taxon>Asterales</taxon>
        <taxon>Asteraceae</taxon>
        <taxon>Asteroideae</taxon>
        <taxon>Anthemideae</taxon>
        <taxon>Anthemidinae</taxon>
        <taxon>Tanacetum</taxon>
    </lineage>
</organism>
<dbReference type="EMBL" id="BKCJ011225525">
    <property type="protein sequence ID" value="GFD06528.1"/>
    <property type="molecule type" value="Genomic_DNA"/>
</dbReference>
<comment type="caution">
    <text evidence="3">The sequence shown here is derived from an EMBL/GenBank/DDBJ whole genome shotgun (WGS) entry which is preliminary data.</text>
</comment>
<dbReference type="PANTHER" id="PTHR45633">
    <property type="entry name" value="60 KDA HEAT SHOCK PROTEIN, MITOCHONDRIAL"/>
    <property type="match status" value="1"/>
</dbReference>
<protein>
    <submittedName>
        <fullName evidence="3">Chaperonin CPN60-2, mitochondrial-like</fullName>
    </submittedName>
</protein>
<comment type="similarity">
    <text evidence="1">Belongs to the chaperonin (HSP60) family.</text>
</comment>
<dbReference type="GO" id="GO:0005524">
    <property type="term" value="F:ATP binding"/>
    <property type="evidence" value="ECO:0007669"/>
    <property type="project" value="InterPro"/>
</dbReference>
<sequence>VNEGLKAVAAGMNPMDLKRGIDKATIAIVAQLKLLSKPCTDTKAIAQVGTISANSDNSIGDIIAEAMEKVTKDGVITVEEVLEAVAKAGRPLLIVAEDVEGEALATLVVNNMRGIVKVAAVKAPGFGDRRKAMLQDIAVLTGGTVISEEIGLSLESTTLEHLGNAKRVVLNKENTTIIDGAGVKA</sequence>
<dbReference type="GO" id="GO:0140662">
    <property type="term" value="F:ATP-dependent protein folding chaperone"/>
    <property type="evidence" value="ECO:0007669"/>
    <property type="project" value="InterPro"/>
</dbReference>
<dbReference type="Gene3D" id="3.50.7.10">
    <property type="entry name" value="GroEL"/>
    <property type="match status" value="1"/>
</dbReference>
<accession>A0A699TAT7</accession>
<evidence type="ECO:0000313" key="3">
    <source>
        <dbReference type="EMBL" id="GFD06528.1"/>
    </source>
</evidence>
<evidence type="ECO:0000256" key="2">
    <source>
        <dbReference type="ARBA" id="ARBA00023186"/>
    </source>
</evidence>
<dbReference type="InterPro" id="IPR027409">
    <property type="entry name" value="GroEL-like_apical_dom_sf"/>
</dbReference>
<dbReference type="SUPFAM" id="SSF54849">
    <property type="entry name" value="GroEL-intermediate domain like"/>
    <property type="match status" value="1"/>
</dbReference>
<dbReference type="AlphaFoldDB" id="A0A699TAT7"/>
<dbReference type="FunFam" id="3.50.7.10:FF:000001">
    <property type="entry name" value="60 kDa chaperonin"/>
    <property type="match status" value="1"/>
</dbReference>